<dbReference type="SUPFAM" id="SSF53720">
    <property type="entry name" value="ALDH-like"/>
    <property type="match status" value="1"/>
</dbReference>
<comment type="similarity">
    <text evidence="1 4">Belongs to the aldehyde dehydrogenase family.</text>
</comment>
<feature type="active site" evidence="3">
    <location>
        <position position="241"/>
    </location>
</feature>
<protein>
    <submittedName>
        <fullName evidence="6">Aldehyde dehydrogenase (NAD+)</fullName>
    </submittedName>
</protein>
<dbReference type="STRING" id="1993.SAMN04489713_116161"/>
<dbReference type="InterPro" id="IPR016161">
    <property type="entry name" value="Ald_DH/histidinol_DH"/>
</dbReference>
<dbReference type="InterPro" id="IPR016163">
    <property type="entry name" value="Ald_DH_C"/>
</dbReference>
<evidence type="ECO:0000259" key="5">
    <source>
        <dbReference type="Pfam" id="PF00171"/>
    </source>
</evidence>
<evidence type="ECO:0000256" key="2">
    <source>
        <dbReference type="ARBA" id="ARBA00023002"/>
    </source>
</evidence>
<feature type="domain" description="Aldehyde dehydrogenase" evidence="5">
    <location>
        <begin position="13"/>
        <end position="467"/>
    </location>
</feature>
<dbReference type="Pfam" id="PF00171">
    <property type="entry name" value="Aldedh"/>
    <property type="match status" value="1"/>
</dbReference>
<dbReference type="InterPro" id="IPR029510">
    <property type="entry name" value="Ald_DH_CS_GLU"/>
</dbReference>
<evidence type="ECO:0000313" key="7">
    <source>
        <dbReference type="Proteomes" id="UP000183413"/>
    </source>
</evidence>
<dbReference type="GO" id="GO:0016620">
    <property type="term" value="F:oxidoreductase activity, acting on the aldehyde or oxo group of donors, NAD or NADP as acceptor"/>
    <property type="evidence" value="ECO:0007669"/>
    <property type="project" value="InterPro"/>
</dbReference>
<dbReference type="PANTHER" id="PTHR11699">
    <property type="entry name" value="ALDEHYDE DEHYDROGENASE-RELATED"/>
    <property type="match status" value="1"/>
</dbReference>
<dbReference type="AlphaFoldDB" id="A0A1I5SGB7"/>
<proteinExistence type="inferred from homology"/>
<dbReference type="RefSeq" id="WP_075023770.1">
    <property type="nucleotide sequence ID" value="NZ_FOVH01000016.1"/>
</dbReference>
<dbReference type="EMBL" id="FOVH01000016">
    <property type="protein sequence ID" value="SFP69749.1"/>
    <property type="molecule type" value="Genomic_DNA"/>
</dbReference>
<keyword evidence="2 4" id="KW-0560">Oxidoreductase</keyword>
<accession>A0A1I5SGB7</accession>
<sequence>MTETTFAVESGAPLRAIDPRTGAGDATYDAASTDDVARAARQARSAQKRWEALGLDGRRTALLAWADAIEASAATIAEAEMRDTGRRRMAHEVPHIVAGSIRAWCGRAPRVVEAAALEGVSTVDPGVSFRTQLVPYPLVGVISPWNHPFLLSTLDLVPALLAGSAAIVKPSEITPRFIEPVRSTLARVPELEDVVTYLYGDGGTGRALIDVVDVLCFTGSVATGRKVAVACAERFVPVFLELGGKDAAIVTRTADLERATEAVLKGAVHNTGQICFATERVYVQRPVIEEFVDLLVAKARALKVNHPDIRHGHLGPFIDQRQAVVVDRHLGDAVGKGARILTGGTSTDLDGGRYMEPTVVVGVDHSMSLMTEETFGPVIPVMPYDTEDEAVALANDSDYGLSAAVIAGDADEAERIARRVDAGAISLQDTSLTITIMGDVEKTSFNRSGLGGSRMGPNALLRFFRKKALIRRDGPVTGMTSLGEDGLV</sequence>
<dbReference type="InParanoid" id="A0A1I5SGB7"/>
<dbReference type="eggNOG" id="COG1012">
    <property type="taxonomic scope" value="Bacteria"/>
</dbReference>
<name>A0A1I5SGB7_9ACTN</name>
<evidence type="ECO:0000256" key="1">
    <source>
        <dbReference type="ARBA" id="ARBA00009986"/>
    </source>
</evidence>
<dbReference type="InterPro" id="IPR015590">
    <property type="entry name" value="Aldehyde_DH_dom"/>
</dbReference>
<dbReference type="FunFam" id="3.40.309.10:FF:000009">
    <property type="entry name" value="Aldehyde dehydrogenase A"/>
    <property type="match status" value="1"/>
</dbReference>
<dbReference type="PROSITE" id="PS00687">
    <property type="entry name" value="ALDEHYDE_DEHYDR_GLU"/>
    <property type="match status" value="1"/>
</dbReference>
<evidence type="ECO:0000256" key="3">
    <source>
        <dbReference type="PROSITE-ProRule" id="PRU10007"/>
    </source>
</evidence>
<gene>
    <name evidence="6" type="ORF">SAMN04489713_116161</name>
</gene>
<dbReference type="Gene3D" id="3.40.309.10">
    <property type="entry name" value="Aldehyde Dehydrogenase, Chain A, domain 2"/>
    <property type="match status" value="1"/>
</dbReference>
<dbReference type="CDD" id="cd07099">
    <property type="entry name" value="ALDH_DDALDH"/>
    <property type="match status" value="1"/>
</dbReference>
<dbReference type="Proteomes" id="UP000183413">
    <property type="component" value="Unassembled WGS sequence"/>
</dbReference>
<evidence type="ECO:0000256" key="4">
    <source>
        <dbReference type="RuleBase" id="RU003345"/>
    </source>
</evidence>
<evidence type="ECO:0000313" key="6">
    <source>
        <dbReference type="EMBL" id="SFP69749.1"/>
    </source>
</evidence>
<keyword evidence="7" id="KW-1185">Reference proteome</keyword>
<organism evidence="6 7">
    <name type="scientific">Actinomadura madurae</name>
    <dbReference type="NCBI Taxonomy" id="1993"/>
    <lineage>
        <taxon>Bacteria</taxon>
        <taxon>Bacillati</taxon>
        <taxon>Actinomycetota</taxon>
        <taxon>Actinomycetes</taxon>
        <taxon>Streptosporangiales</taxon>
        <taxon>Thermomonosporaceae</taxon>
        <taxon>Actinomadura</taxon>
    </lineage>
</organism>
<dbReference type="InterPro" id="IPR016162">
    <property type="entry name" value="Ald_DH_N"/>
</dbReference>
<reference evidence="6 7" key="1">
    <citation type="submission" date="2016-10" db="EMBL/GenBank/DDBJ databases">
        <authorList>
            <person name="de Groot N.N."/>
        </authorList>
    </citation>
    <scope>NUCLEOTIDE SEQUENCE [LARGE SCALE GENOMIC DNA]</scope>
    <source>
        <strain evidence="6 7">DSM 43067</strain>
    </source>
</reference>
<dbReference type="Gene3D" id="3.40.605.10">
    <property type="entry name" value="Aldehyde Dehydrogenase, Chain A, domain 1"/>
    <property type="match status" value="1"/>
</dbReference>